<sequence length="317" mass="32623">MSYPQSGGYGYGQNPQGAQPYGQPADYGQQSPGQYEGQQYAGQQYGQPQGYDAQAQQAQAQQGQYAQQQYAQQYQQAQYGYSAPQQPANPGLPANTPIILAGIIGALGIITLFCGFLDGYSPESGSGDGVQLFQSHFVLTYGLVTLAGLLALTTFVVGATKHFVAGIASVAVTAGIITIFQFAMMDPMFKEGGSRGVGAIILLITAILSAIAAVAWLLVEGGQIKLADAVAAPAAPAPVAADASQYGGAHQAAAPAADYGYGYGQQAQAAAPQAQPGQYAQTQYGQSAQSQPGDQNATTAFGKPATDPGVNPQSEQH</sequence>
<comment type="caution">
    <text evidence="3">The sequence shown here is derived from an EMBL/GenBank/DDBJ whole genome shotgun (WGS) entry which is preliminary data.</text>
</comment>
<feature type="region of interest" description="Disordered" evidence="1">
    <location>
        <begin position="1"/>
        <end position="54"/>
    </location>
</feature>
<dbReference type="EMBL" id="JAKKOR010000011">
    <property type="protein sequence ID" value="MCF8589808.1"/>
    <property type="molecule type" value="Genomic_DNA"/>
</dbReference>
<feature type="compositionally biased region" description="Low complexity" evidence="1">
    <location>
        <begin position="32"/>
        <end position="54"/>
    </location>
</feature>
<evidence type="ECO:0000256" key="1">
    <source>
        <dbReference type="SAM" id="MobiDB-lite"/>
    </source>
</evidence>
<feature type="transmembrane region" description="Helical" evidence="2">
    <location>
        <begin position="163"/>
        <end position="184"/>
    </location>
</feature>
<dbReference type="Proteomes" id="UP001200110">
    <property type="component" value="Unassembled WGS sequence"/>
</dbReference>
<evidence type="ECO:0000313" key="3">
    <source>
        <dbReference type="EMBL" id="MCF8589808.1"/>
    </source>
</evidence>
<feature type="region of interest" description="Disordered" evidence="1">
    <location>
        <begin position="272"/>
        <end position="317"/>
    </location>
</feature>
<feature type="compositionally biased region" description="Low complexity" evidence="1">
    <location>
        <begin position="272"/>
        <end position="286"/>
    </location>
</feature>
<keyword evidence="2" id="KW-0472">Membrane</keyword>
<evidence type="ECO:0000256" key="2">
    <source>
        <dbReference type="SAM" id="Phobius"/>
    </source>
</evidence>
<feature type="compositionally biased region" description="Polar residues" evidence="1">
    <location>
        <begin position="287"/>
        <end position="299"/>
    </location>
</feature>
<protein>
    <submittedName>
        <fullName evidence="3">DUF5336 domain-containing protein</fullName>
    </submittedName>
</protein>
<dbReference type="InterPro" id="IPR035166">
    <property type="entry name" value="DUF5336"/>
</dbReference>
<keyword evidence="2" id="KW-1133">Transmembrane helix</keyword>
<keyword evidence="4" id="KW-1185">Reference proteome</keyword>
<dbReference type="RefSeq" id="WP_236999031.1">
    <property type="nucleotide sequence ID" value="NZ_JAKKOR010000011.1"/>
</dbReference>
<feature type="compositionally biased region" description="Low complexity" evidence="1">
    <location>
        <begin position="1"/>
        <end position="24"/>
    </location>
</feature>
<accession>A0ABS9IW80</accession>
<feature type="transmembrane region" description="Helical" evidence="2">
    <location>
        <begin position="138"/>
        <end position="157"/>
    </location>
</feature>
<name>A0ABS9IW80_9ACTN</name>
<gene>
    <name evidence="3" type="ORF">L5G33_15210</name>
</gene>
<organism evidence="3 4">
    <name type="scientific">Gordonia liuliyuniae</name>
    <dbReference type="NCBI Taxonomy" id="2911517"/>
    <lineage>
        <taxon>Bacteria</taxon>
        <taxon>Bacillati</taxon>
        <taxon>Actinomycetota</taxon>
        <taxon>Actinomycetes</taxon>
        <taxon>Mycobacteriales</taxon>
        <taxon>Gordoniaceae</taxon>
        <taxon>Gordonia</taxon>
    </lineage>
</organism>
<evidence type="ECO:0000313" key="4">
    <source>
        <dbReference type="Proteomes" id="UP001200110"/>
    </source>
</evidence>
<dbReference type="Pfam" id="PF17270">
    <property type="entry name" value="DUF5336"/>
    <property type="match status" value="1"/>
</dbReference>
<reference evidence="3 4" key="1">
    <citation type="submission" date="2022-01" db="EMBL/GenBank/DDBJ databases">
        <authorList>
            <person name="Huang Y."/>
        </authorList>
    </citation>
    <scope>NUCLEOTIDE SEQUENCE [LARGE SCALE GENOMIC DNA]</scope>
    <source>
        <strain evidence="3 4">HY366</strain>
    </source>
</reference>
<feature type="transmembrane region" description="Helical" evidence="2">
    <location>
        <begin position="98"/>
        <end position="117"/>
    </location>
</feature>
<proteinExistence type="predicted"/>
<feature type="transmembrane region" description="Helical" evidence="2">
    <location>
        <begin position="196"/>
        <end position="219"/>
    </location>
</feature>
<keyword evidence="2" id="KW-0812">Transmembrane</keyword>